<comment type="similarity">
    <text evidence="2">Belongs to the FlgN family.</text>
</comment>
<keyword evidence="4" id="KW-0966">Cell projection</keyword>
<keyword evidence="3" id="KW-1005">Bacterial flagellum biogenesis</keyword>
<dbReference type="Proteomes" id="UP000306416">
    <property type="component" value="Unassembled WGS sequence"/>
</dbReference>
<proteinExistence type="inferred from homology"/>
<accession>A0A4S1CNQ2</accession>
<keyword evidence="4" id="KW-0969">Cilium</keyword>
<dbReference type="InterPro" id="IPR036679">
    <property type="entry name" value="FlgN-like_sf"/>
</dbReference>
<keyword evidence="5" id="KW-1185">Reference proteome</keyword>
<evidence type="ECO:0000313" key="4">
    <source>
        <dbReference type="EMBL" id="TGU74960.1"/>
    </source>
</evidence>
<comment type="caution">
    <text evidence="4">The sequence shown here is derived from an EMBL/GenBank/DDBJ whole genome shotgun (WGS) entry which is preliminary data.</text>
</comment>
<evidence type="ECO:0000256" key="2">
    <source>
        <dbReference type="ARBA" id="ARBA00007703"/>
    </source>
</evidence>
<protein>
    <submittedName>
        <fullName evidence="4">Flagellar protein FlgN</fullName>
    </submittedName>
</protein>
<dbReference type="Gene3D" id="1.20.58.300">
    <property type="entry name" value="FlgN-like"/>
    <property type="match status" value="1"/>
</dbReference>
<dbReference type="GO" id="GO:0044780">
    <property type="term" value="P:bacterial-type flagellum assembly"/>
    <property type="evidence" value="ECO:0007669"/>
    <property type="project" value="InterPro"/>
</dbReference>
<organism evidence="4 5">
    <name type="scientific">Geomonas terrae</name>
    <dbReference type="NCBI Taxonomy" id="2562681"/>
    <lineage>
        <taxon>Bacteria</taxon>
        <taxon>Pseudomonadati</taxon>
        <taxon>Thermodesulfobacteriota</taxon>
        <taxon>Desulfuromonadia</taxon>
        <taxon>Geobacterales</taxon>
        <taxon>Geobacteraceae</taxon>
        <taxon>Geomonas</taxon>
    </lineage>
</organism>
<evidence type="ECO:0000256" key="3">
    <source>
        <dbReference type="ARBA" id="ARBA00022795"/>
    </source>
</evidence>
<reference evidence="4 5" key="1">
    <citation type="submission" date="2019-04" db="EMBL/GenBank/DDBJ databases">
        <title>Geobacter oryzae sp. nov., ferric-reducing bacteria isolated from paddy soil.</title>
        <authorList>
            <person name="Xu Z."/>
            <person name="Masuda Y."/>
            <person name="Itoh H."/>
            <person name="Senoo K."/>
        </authorList>
    </citation>
    <scope>NUCLEOTIDE SEQUENCE [LARGE SCALE GENOMIC DNA]</scope>
    <source>
        <strain evidence="4 5">Red111</strain>
    </source>
</reference>
<comment type="function">
    <text evidence="1">Required for the efficient initiation of filament assembly.</text>
</comment>
<dbReference type="SUPFAM" id="SSF140566">
    <property type="entry name" value="FlgN-like"/>
    <property type="match status" value="1"/>
</dbReference>
<dbReference type="AlphaFoldDB" id="A0A4S1CNQ2"/>
<dbReference type="EMBL" id="SRSC01000001">
    <property type="protein sequence ID" value="TGU74960.1"/>
    <property type="molecule type" value="Genomic_DNA"/>
</dbReference>
<gene>
    <name evidence="4" type="ORF">E4633_05750</name>
</gene>
<evidence type="ECO:0000256" key="1">
    <source>
        <dbReference type="ARBA" id="ARBA00002397"/>
    </source>
</evidence>
<sequence>MDRSIAELIAALCEKGILLDQLQALLKEEENCMISLDLARMEENQQEIAAGMERLAKLSEQCRLMIASIGAELGMPGNQTLSPIIERLGAAQKRALTEAQQSVSGNARALQGALALHRRLIEDSLNVVGNSVNFFNRIFNPGHTYGVAGAFVNGGRGTSGFVSKEI</sequence>
<name>A0A4S1CNQ2_9BACT</name>
<dbReference type="Pfam" id="PF05130">
    <property type="entry name" value="FlgN"/>
    <property type="match status" value="1"/>
</dbReference>
<keyword evidence="4" id="KW-0282">Flagellum</keyword>
<evidence type="ECO:0000313" key="5">
    <source>
        <dbReference type="Proteomes" id="UP000306416"/>
    </source>
</evidence>
<dbReference type="InterPro" id="IPR007809">
    <property type="entry name" value="FlgN-like"/>
</dbReference>
<dbReference type="RefSeq" id="WP_135869276.1">
    <property type="nucleotide sequence ID" value="NZ_SRSC01000001.1"/>
</dbReference>